<reference evidence="2 3" key="1">
    <citation type="journal article" date="2010" name="Stand. Genomic Sci.">
        <title>Complete genome sequence of Denitrovibrio acetiphilus type strain (N2460).</title>
        <authorList>
            <person name="Kiss H."/>
            <person name="Lang E."/>
            <person name="Lapidus A."/>
            <person name="Copeland A."/>
            <person name="Nolan M."/>
            <person name="Glavina Del Rio T."/>
            <person name="Chen F."/>
            <person name="Lucas S."/>
            <person name="Tice H."/>
            <person name="Cheng J.F."/>
            <person name="Han C."/>
            <person name="Goodwin L."/>
            <person name="Pitluck S."/>
            <person name="Liolios K."/>
            <person name="Pati A."/>
            <person name="Ivanova N."/>
            <person name="Mavromatis K."/>
            <person name="Chen A."/>
            <person name="Palaniappan K."/>
            <person name="Land M."/>
            <person name="Hauser L."/>
            <person name="Chang Y.J."/>
            <person name="Jeffries C.D."/>
            <person name="Detter J.C."/>
            <person name="Brettin T."/>
            <person name="Spring S."/>
            <person name="Rohde M."/>
            <person name="Goker M."/>
            <person name="Woyke T."/>
            <person name="Bristow J."/>
            <person name="Eisen J.A."/>
            <person name="Markowitz V."/>
            <person name="Hugenholtz P."/>
            <person name="Kyrpides N.C."/>
            <person name="Klenk H.P."/>
        </authorList>
    </citation>
    <scope>NUCLEOTIDE SEQUENCE [LARGE SCALE GENOMIC DNA]</scope>
    <source>
        <strain evidence="3">DSM 12809 / NBRC 114555 / N2460</strain>
    </source>
</reference>
<name>D4H3X1_DENA2</name>
<dbReference type="STRING" id="522772.Dacet_0484"/>
<dbReference type="EMBL" id="CP001968">
    <property type="protein sequence ID" value="ADD67282.1"/>
    <property type="molecule type" value="Genomic_DNA"/>
</dbReference>
<keyword evidence="3" id="KW-1185">Reference proteome</keyword>
<sequence length="189" mass="21591" precursor="true">MSITNSSKNGFTILEMLIALVLSVMVVTGVYTTFDSLLNTKEATEASYYRNNLLLSARRVIKPDILQMYRNSLSVTKGEDNDILQLVTNNSIKMEKAFPVTVRYYVDDDDYLIREETSEAHDYEWKLYLMPNVDNFEIQSHNGDEFTDYINPSDKILKISFEVNGHEVIFIAGCSNPSLTADYLGEGWQ</sequence>
<feature type="transmembrane region" description="Helical" evidence="1">
    <location>
        <begin position="12"/>
        <end position="34"/>
    </location>
</feature>
<dbReference type="Proteomes" id="UP000002012">
    <property type="component" value="Chromosome"/>
</dbReference>
<dbReference type="SUPFAM" id="SSF54523">
    <property type="entry name" value="Pili subunits"/>
    <property type="match status" value="1"/>
</dbReference>
<protein>
    <recommendedName>
        <fullName evidence="4">Prepilin-type N-terminal cleavage/methylation domain-containing protein</fullName>
    </recommendedName>
</protein>
<dbReference type="RefSeq" id="WP_013009826.1">
    <property type="nucleotide sequence ID" value="NC_013943.1"/>
</dbReference>
<dbReference type="OrthoDB" id="9794345at2"/>
<dbReference type="Pfam" id="PF07963">
    <property type="entry name" value="N_methyl"/>
    <property type="match status" value="1"/>
</dbReference>
<dbReference type="AlphaFoldDB" id="D4H3X1"/>
<keyword evidence="1" id="KW-1133">Transmembrane helix</keyword>
<dbReference type="InParanoid" id="D4H3X1"/>
<evidence type="ECO:0008006" key="4">
    <source>
        <dbReference type="Google" id="ProtNLM"/>
    </source>
</evidence>
<dbReference type="NCBIfam" id="TIGR02532">
    <property type="entry name" value="IV_pilin_GFxxxE"/>
    <property type="match status" value="1"/>
</dbReference>
<keyword evidence="1" id="KW-0812">Transmembrane</keyword>
<dbReference type="HOGENOM" id="CLU_1545917_0_0_0"/>
<keyword evidence="1" id="KW-0472">Membrane</keyword>
<dbReference type="InterPro" id="IPR012902">
    <property type="entry name" value="N_methyl_site"/>
</dbReference>
<evidence type="ECO:0000256" key="1">
    <source>
        <dbReference type="SAM" id="Phobius"/>
    </source>
</evidence>
<evidence type="ECO:0000313" key="3">
    <source>
        <dbReference type="Proteomes" id="UP000002012"/>
    </source>
</evidence>
<dbReference type="KEGG" id="dap:Dacet_0484"/>
<evidence type="ECO:0000313" key="2">
    <source>
        <dbReference type="EMBL" id="ADD67282.1"/>
    </source>
</evidence>
<dbReference type="InterPro" id="IPR045584">
    <property type="entry name" value="Pilin-like"/>
</dbReference>
<proteinExistence type="predicted"/>
<dbReference type="PaxDb" id="522772-Dacet_0484"/>
<organism evidence="2 3">
    <name type="scientific">Denitrovibrio acetiphilus (strain DSM 12809 / NBRC 114555 / N2460)</name>
    <dbReference type="NCBI Taxonomy" id="522772"/>
    <lineage>
        <taxon>Bacteria</taxon>
        <taxon>Pseudomonadati</taxon>
        <taxon>Deferribacterota</taxon>
        <taxon>Deferribacteres</taxon>
        <taxon>Deferribacterales</taxon>
        <taxon>Geovibrionaceae</taxon>
        <taxon>Denitrovibrio</taxon>
    </lineage>
</organism>
<dbReference type="eggNOG" id="COG4795">
    <property type="taxonomic scope" value="Bacteria"/>
</dbReference>
<gene>
    <name evidence="2" type="ordered locus">Dacet_0484</name>
</gene>
<accession>D4H3X1</accession>